<dbReference type="STRING" id="190974.SAMN05216439_1432"/>
<gene>
    <name evidence="2" type="ORF">SAMN05216439_1432</name>
</gene>
<keyword evidence="1" id="KW-0812">Transmembrane</keyword>
<sequence>MIIVYGKYSIYLLGGMEMLEQYLPFVGLIIFGNIENLVLSSQGVVAGVNPVKLGIVSILFVMGWLFIGTVGTSMLMQYVDFIDFIGGLAIFILGLQAMVESIRGV</sequence>
<evidence type="ECO:0000256" key="1">
    <source>
        <dbReference type="SAM" id="Phobius"/>
    </source>
</evidence>
<accession>A0A1H7JRP0</accession>
<feature type="transmembrane region" description="Helical" evidence="1">
    <location>
        <begin position="81"/>
        <end position="99"/>
    </location>
</feature>
<feature type="transmembrane region" description="Helical" evidence="1">
    <location>
        <begin position="51"/>
        <end position="75"/>
    </location>
</feature>
<proteinExistence type="predicted"/>
<dbReference type="Proteomes" id="UP000199506">
    <property type="component" value="Unassembled WGS sequence"/>
</dbReference>
<keyword evidence="1" id="KW-0472">Membrane</keyword>
<name>A0A1H7JRP0_9EURY</name>
<organism evidence="2 3">
    <name type="scientific">Methanobrevibacter gottschalkii</name>
    <dbReference type="NCBI Taxonomy" id="190974"/>
    <lineage>
        <taxon>Archaea</taxon>
        <taxon>Methanobacteriati</taxon>
        <taxon>Methanobacteriota</taxon>
        <taxon>Methanomada group</taxon>
        <taxon>Methanobacteria</taxon>
        <taxon>Methanobacteriales</taxon>
        <taxon>Methanobacteriaceae</taxon>
        <taxon>Methanobrevibacter</taxon>
    </lineage>
</organism>
<protein>
    <submittedName>
        <fullName evidence="2">Uncharacterized protein</fullName>
    </submittedName>
</protein>
<keyword evidence="1" id="KW-1133">Transmembrane helix</keyword>
<evidence type="ECO:0000313" key="3">
    <source>
        <dbReference type="Proteomes" id="UP000199506"/>
    </source>
</evidence>
<dbReference type="EMBL" id="FOAK01000005">
    <property type="protein sequence ID" value="SEK76986.1"/>
    <property type="molecule type" value="Genomic_DNA"/>
</dbReference>
<dbReference type="AlphaFoldDB" id="A0A1H7JRP0"/>
<evidence type="ECO:0000313" key="2">
    <source>
        <dbReference type="EMBL" id="SEK76986.1"/>
    </source>
</evidence>
<reference evidence="2 3" key="1">
    <citation type="submission" date="2016-10" db="EMBL/GenBank/DDBJ databases">
        <authorList>
            <person name="de Groot N.N."/>
        </authorList>
    </citation>
    <scope>NUCLEOTIDE SEQUENCE [LARGE SCALE GENOMIC DNA]</scope>
    <source>
        <strain evidence="2 3">DSM 11978</strain>
    </source>
</reference>